<feature type="transmembrane region" description="Helical" evidence="1">
    <location>
        <begin position="29"/>
        <end position="48"/>
    </location>
</feature>
<feature type="transmembrane region" description="Helical" evidence="1">
    <location>
        <begin position="135"/>
        <end position="153"/>
    </location>
</feature>
<feature type="transmembrane region" description="Helical" evidence="1">
    <location>
        <begin position="103"/>
        <end position="123"/>
    </location>
</feature>
<dbReference type="Gene3D" id="1.20.120.1630">
    <property type="match status" value="1"/>
</dbReference>
<dbReference type="Pfam" id="PF06966">
    <property type="entry name" value="DUF1295"/>
    <property type="match status" value="1"/>
</dbReference>
<sequence length="255" mass="29467">MNTYVQSTILVFIYMVIFFIIAQMKKNNSLVDMGWGLGFVLISIYTLFTGGNYNLRAIIVTALVFVWGIRLFYHILKRNLGKPEDFRYVAFRRDWGRWVMPRAFLQVFMLQGAIMLLIAYPIIMNNATSKGNLGILEFVGIAIWIVGFVFEALGDKQLKNFITDKKNKGHIMKRGLWKFTRHPNYFGEATMWWGIFIITLPSKSGIAGIISPIIITLLLIYVSGVPMLEKHYKDNDEFQAYAKITSKFIPWLPKK</sequence>
<evidence type="ECO:0000313" key="3">
    <source>
        <dbReference type="Proteomes" id="UP000182569"/>
    </source>
</evidence>
<keyword evidence="3" id="KW-1185">Reference proteome</keyword>
<organism evidence="2 3">
    <name type="scientific">Clostridium estertheticum subsp. estertheticum</name>
    <dbReference type="NCBI Taxonomy" id="1552"/>
    <lineage>
        <taxon>Bacteria</taxon>
        <taxon>Bacillati</taxon>
        <taxon>Bacillota</taxon>
        <taxon>Clostridia</taxon>
        <taxon>Eubacteriales</taxon>
        <taxon>Clostridiaceae</taxon>
        <taxon>Clostridium</taxon>
    </lineage>
</organism>
<feature type="transmembrane region" description="Helical" evidence="1">
    <location>
        <begin position="6"/>
        <end position="22"/>
    </location>
</feature>
<dbReference type="PANTHER" id="PTHR32251">
    <property type="entry name" value="3-OXO-5-ALPHA-STEROID 4-DEHYDROGENASE"/>
    <property type="match status" value="1"/>
</dbReference>
<dbReference type="PROSITE" id="PS50244">
    <property type="entry name" value="S5A_REDUCTASE"/>
    <property type="match status" value="1"/>
</dbReference>
<dbReference type="InterPro" id="IPR010721">
    <property type="entry name" value="UstE-like"/>
</dbReference>
<dbReference type="KEGG" id="ceu:A7L45_10635"/>
<gene>
    <name evidence="2" type="ORF">A7L45_10635</name>
</gene>
<dbReference type="Proteomes" id="UP000182569">
    <property type="component" value="Chromosome"/>
</dbReference>
<dbReference type="OrthoDB" id="9779233at2"/>
<feature type="transmembrane region" description="Helical" evidence="1">
    <location>
        <begin position="54"/>
        <end position="73"/>
    </location>
</feature>
<evidence type="ECO:0000313" key="2">
    <source>
        <dbReference type="EMBL" id="APC40489.1"/>
    </source>
</evidence>
<dbReference type="EMBL" id="CP015756">
    <property type="protein sequence ID" value="APC40489.1"/>
    <property type="molecule type" value="Genomic_DNA"/>
</dbReference>
<feature type="transmembrane region" description="Helical" evidence="1">
    <location>
        <begin position="206"/>
        <end position="228"/>
    </location>
</feature>
<keyword evidence="1" id="KW-0812">Transmembrane</keyword>
<dbReference type="PANTHER" id="PTHR32251:SF17">
    <property type="entry name" value="STEROID 5-ALPHA REDUCTASE C-TERMINAL DOMAIN-CONTAINING PROTEIN"/>
    <property type="match status" value="1"/>
</dbReference>
<dbReference type="RefSeq" id="WP_071612780.1">
    <property type="nucleotide sequence ID" value="NZ_CP015756.1"/>
</dbReference>
<proteinExistence type="predicted"/>
<dbReference type="GO" id="GO:0016020">
    <property type="term" value="C:membrane"/>
    <property type="evidence" value="ECO:0007669"/>
    <property type="project" value="TreeGrafter"/>
</dbReference>
<protein>
    <submittedName>
        <fullName evidence="2">Steroid 5-alpha reductase</fullName>
    </submittedName>
</protein>
<name>A0A1J0GGJ9_9CLOT</name>
<reference evidence="3" key="1">
    <citation type="journal article" date="2016" name="Front. Microbiol.">
        <title>Complete Genome Sequence of Clostridium estertheticum DSM 8809, a Microbe Identified in Spoiled Vacuum Packed Beef.</title>
        <authorList>
            <person name="Yu Z."/>
            <person name="Gunn L."/>
            <person name="Brennan E."/>
            <person name="Reid R."/>
            <person name="Wall P.G."/>
            <person name="Gaora O.P."/>
            <person name="Hurley D."/>
            <person name="Bolton D."/>
            <person name="Fanning S."/>
        </authorList>
    </citation>
    <scope>NUCLEOTIDE SEQUENCE [LARGE SCALE GENOMIC DNA]</scope>
    <source>
        <strain evidence="3">DSM 8809</strain>
    </source>
</reference>
<dbReference type="AlphaFoldDB" id="A0A1J0GGJ9"/>
<keyword evidence="1" id="KW-0472">Membrane</keyword>
<keyword evidence="1" id="KW-1133">Transmembrane helix</keyword>
<dbReference type="STRING" id="1552.A7L45_10635"/>
<accession>A0A1J0GGJ9</accession>
<evidence type="ECO:0000256" key="1">
    <source>
        <dbReference type="SAM" id="Phobius"/>
    </source>
</evidence>